<reference evidence="6" key="1">
    <citation type="submission" date="2019-09" db="EMBL/GenBank/DDBJ databases">
        <title>Draft genome information of white flower Hibiscus syriacus.</title>
        <authorList>
            <person name="Kim Y.-M."/>
        </authorList>
    </citation>
    <scope>NUCLEOTIDE SEQUENCE [LARGE SCALE GENOMIC DNA]</scope>
    <source>
        <strain evidence="6">YM2019G1</strain>
    </source>
</reference>
<dbReference type="PANTHER" id="PTHR31250">
    <property type="entry name" value="IQ DOMAIN-CONTAINING PROTEIN IQM3"/>
    <property type="match status" value="1"/>
</dbReference>
<comment type="subcellular location">
    <subcellularLocation>
        <location evidence="2">Cytoplasm</location>
    </subcellularLocation>
    <subcellularLocation>
        <location evidence="1">Nucleus</location>
    </subcellularLocation>
</comment>
<dbReference type="EMBL" id="VEPZ02000576">
    <property type="protein sequence ID" value="KAE8722015.1"/>
    <property type="molecule type" value="Genomic_DNA"/>
</dbReference>
<evidence type="ECO:0000313" key="6">
    <source>
        <dbReference type="EMBL" id="KAE8722015.1"/>
    </source>
</evidence>
<proteinExistence type="predicted"/>
<protein>
    <submittedName>
        <fullName evidence="6">Uncharacterized protein</fullName>
    </submittedName>
</protein>
<evidence type="ECO:0000256" key="3">
    <source>
        <dbReference type="ARBA" id="ARBA00022490"/>
    </source>
</evidence>
<evidence type="ECO:0000256" key="1">
    <source>
        <dbReference type="ARBA" id="ARBA00004123"/>
    </source>
</evidence>
<evidence type="ECO:0000313" key="7">
    <source>
        <dbReference type="Proteomes" id="UP000436088"/>
    </source>
</evidence>
<keyword evidence="7" id="KW-1185">Reference proteome</keyword>
<dbReference type="PANTHER" id="PTHR31250:SF27">
    <property type="entry name" value="IQ DOMAIN-CONTAINING PROTEIN IQM5"/>
    <property type="match status" value="1"/>
</dbReference>
<dbReference type="GO" id="GO:0005634">
    <property type="term" value="C:nucleus"/>
    <property type="evidence" value="ECO:0007669"/>
    <property type="project" value="UniProtKB-SubCell"/>
</dbReference>
<keyword evidence="3" id="KW-0963">Cytoplasm</keyword>
<feature type="region of interest" description="Disordered" evidence="5">
    <location>
        <begin position="76"/>
        <end position="111"/>
    </location>
</feature>
<evidence type="ECO:0000256" key="5">
    <source>
        <dbReference type="SAM" id="MobiDB-lite"/>
    </source>
</evidence>
<gene>
    <name evidence="6" type="ORF">F3Y22_tig00014445pilonHSYRG00089</name>
</gene>
<evidence type="ECO:0000256" key="4">
    <source>
        <dbReference type="ARBA" id="ARBA00023242"/>
    </source>
</evidence>
<feature type="compositionally biased region" description="Basic and acidic residues" evidence="5">
    <location>
        <begin position="10"/>
        <end position="24"/>
    </location>
</feature>
<keyword evidence="4" id="KW-0539">Nucleus</keyword>
<evidence type="ECO:0000256" key="2">
    <source>
        <dbReference type="ARBA" id="ARBA00004496"/>
    </source>
</evidence>
<name>A0A6A3BZ57_HIBSY</name>
<dbReference type="InterPro" id="IPR044159">
    <property type="entry name" value="IQM"/>
</dbReference>
<comment type="caution">
    <text evidence="6">The sequence shown here is derived from an EMBL/GenBank/DDBJ whole genome shotgun (WGS) entry which is preliminary data.</text>
</comment>
<feature type="region of interest" description="Disordered" evidence="5">
    <location>
        <begin position="1"/>
        <end position="51"/>
    </location>
</feature>
<organism evidence="6 7">
    <name type="scientific">Hibiscus syriacus</name>
    <name type="common">Rose of Sharon</name>
    <dbReference type="NCBI Taxonomy" id="106335"/>
    <lineage>
        <taxon>Eukaryota</taxon>
        <taxon>Viridiplantae</taxon>
        <taxon>Streptophyta</taxon>
        <taxon>Embryophyta</taxon>
        <taxon>Tracheophyta</taxon>
        <taxon>Spermatophyta</taxon>
        <taxon>Magnoliopsida</taxon>
        <taxon>eudicotyledons</taxon>
        <taxon>Gunneridae</taxon>
        <taxon>Pentapetalae</taxon>
        <taxon>rosids</taxon>
        <taxon>malvids</taxon>
        <taxon>Malvales</taxon>
        <taxon>Malvaceae</taxon>
        <taxon>Malvoideae</taxon>
        <taxon>Hibiscus</taxon>
    </lineage>
</organism>
<accession>A0A6A3BZ57</accession>
<dbReference type="GO" id="GO:0005737">
    <property type="term" value="C:cytoplasm"/>
    <property type="evidence" value="ECO:0007669"/>
    <property type="project" value="UniProtKB-SubCell"/>
</dbReference>
<dbReference type="AlphaFoldDB" id="A0A6A3BZ57"/>
<sequence>MFEPPTSCMRRMETANHDRNEKIRTNRSKAPAPVATPAKRLSSKWTTGVGPRIGCVRDYPTDLQSKALEQVNLSPRVTPGFKFDPIPSPRPSPRVHLSPKIVGMRLPSPRP</sequence>
<dbReference type="Proteomes" id="UP000436088">
    <property type="component" value="Unassembled WGS sequence"/>
</dbReference>